<dbReference type="InterPro" id="IPR029055">
    <property type="entry name" value="Ntn_hydrolases_N"/>
</dbReference>
<dbReference type="Pfam" id="PF01019">
    <property type="entry name" value="G_glu_transpept"/>
    <property type="match status" value="1"/>
</dbReference>
<dbReference type="PRINTS" id="PR01210">
    <property type="entry name" value="GGTRANSPTASE"/>
</dbReference>
<keyword evidence="2" id="KW-1185">Reference proteome</keyword>
<dbReference type="InterPro" id="IPR052896">
    <property type="entry name" value="GGT-like_enzyme"/>
</dbReference>
<dbReference type="SUPFAM" id="SSF56235">
    <property type="entry name" value="N-terminal nucleophile aminohydrolases (Ntn hydrolases)"/>
    <property type="match status" value="1"/>
</dbReference>
<protein>
    <submittedName>
        <fullName evidence="1">Gamma-glutamyltransferase</fullName>
    </submittedName>
</protein>
<gene>
    <name evidence="1" type="ORF">GCM10008938_15930</name>
</gene>
<comment type="caution">
    <text evidence="1">The sequence shown here is derived from an EMBL/GenBank/DDBJ whole genome shotgun (WGS) entry which is preliminary data.</text>
</comment>
<dbReference type="EMBL" id="BMOD01000004">
    <property type="protein sequence ID" value="GGJ30711.1"/>
    <property type="molecule type" value="Genomic_DNA"/>
</dbReference>
<dbReference type="Gene3D" id="1.10.246.230">
    <property type="match status" value="1"/>
</dbReference>
<dbReference type="Proteomes" id="UP000632222">
    <property type="component" value="Unassembled WGS sequence"/>
</dbReference>
<organism evidence="1 2">
    <name type="scientific">Deinococcus roseus</name>
    <dbReference type="NCBI Taxonomy" id="392414"/>
    <lineage>
        <taxon>Bacteria</taxon>
        <taxon>Thermotogati</taxon>
        <taxon>Deinococcota</taxon>
        <taxon>Deinococci</taxon>
        <taxon>Deinococcales</taxon>
        <taxon>Deinococcaceae</taxon>
        <taxon>Deinococcus</taxon>
    </lineage>
</organism>
<dbReference type="PANTHER" id="PTHR43881:SF1">
    <property type="entry name" value="GAMMA-GLUTAMYLTRANSPEPTIDASE (AFU_ORTHOLOGUE AFUA_4G13580)"/>
    <property type="match status" value="1"/>
</dbReference>
<dbReference type="PANTHER" id="PTHR43881">
    <property type="entry name" value="GAMMA-GLUTAMYLTRANSPEPTIDASE (AFU_ORTHOLOGUE AFUA_4G13580)"/>
    <property type="match status" value="1"/>
</dbReference>
<evidence type="ECO:0000313" key="2">
    <source>
        <dbReference type="Proteomes" id="UP000632222"/>
    </source>
</evidence>
<accession>A0ABQ2CXI8</accession>
<dbReference type="InterPro" id="IPR043137">
    <property type="entry name" value="GGT_ssub_C"/>
</dbReference>
<sequence>MLKSGMLNPYSPFRQPVYASQGMVATSQPLAAQAGLHLLREGGNAIDAALAVAAALTVLEPTSNGIGGDAFALVWTEGKLHGLNGSGRAPRLLSRDALQGMGIAEIPAKGWVPVTVPGAPRAWADLHQRFGRLPFHQVLAPAIHYARTGYPLSPVLAHNWERASWVYSRQMDEEFKHWSSTFQPGGFVPRAGQIWQSEAHARTLEAIAHSHSEDFYSGDLAKKIDHFAKDTGGFLRLEDLALHQSQWVDPISVEYQGHEVWEIPPNGQGLVALEALNILKGFDLPKKREDPEGLHLQIEALKLAFADAFQHLGDMEHVQVPVQRLLSEEHAAERRNLISNTARMPEPAQPASHGTVYLCTADSEGNMVSFIQSNYMGFGSGVVVPNTGIALHNRGHNFNLIAGHPNELKPRKRPYHTIIPGFLTRDGEPLGPFGVMGGFMQPQGHLQMVLNTIAYHMNPQVALDAPRWQWTSGLNVQLEAHMPRHVAQALQDMGHQVTLVPDPSAFGRGQIIWRDPKNGVLVGGSDGRTDGQVAGY</sequence>
<evidence type="ECO:0000313" key="1">
    <source>
        <dbReference type="EMBL" id="GGJ30711.1"/>
    </source>
</evidence>
<proteinExistence type="predicted"/>
<reference evidence="2" key="1">
    <citation type="journal article" date="2019" name="Int. J. Syst. Evol. Microbiol.">
        <title>The Global Catalogue of Microorganisms (GCM) 10K type strain sequencing project: providing services to taxonomists for standard genome sequencing and annotation.</title>
        <authorList>
            <consortium name="The Broad Institute Genomics Platform"/>
            <consortium name="The Broad Institute Genome Sequencing Center for Infectious Disease"/>
            <person name="Wu L."/>
            <person name="Ma J."/>
        </authorList>
    </citation>
    <scope>NUCLEOTIDE SEQUENCE [LARGE SCALE GENOMIC DNA]</scope>
    <source>
        <strain evidence="2">JCM 14370</strain>
    </source>
</reference>
<name>A0ABQ2CXI8_9DEIO</name>
<dbReference type="Gene3D" id="3.60.20.40">
    <property type="match status" value="1"/>
</dbReference>